<dbReference type="GO" id="GO:0000981">
    <property type="term" value="F:DNA-binding transcription factor activity, RNA polymerase II-specific"/>
    <property type="evidence" value="ECO:0007669"/>
    <property type="project" value="UniProtKB-UniRule"/>
</dbReference>
<accession>A0A1J3J6U4</accession>
<gene>
    <name evidence="14" type="ORF">MP_TR22016_c0_g1_i1_g.62306</name>
</gene>
<dbReference type="Pfam" id="PF00046">
    <property type="entry name" value="Homeodomain"/>
    <property type="match status" value="1"/>
</dbReference>
<dbReference type="Pfam" id="PF02183">
    <property type="entry name" value="HALZ"/>
    <property type="match status" value="1"/>
</dbReference>
<dbReference type="GO" id="GO:0009414">
    <property type="term" value="P:response to water deprivation"/>
    <property type="evidence" value="ECO:0007669"/>
    <property type="project" value="UniProtKB-ARBA"/>
</dbReference>
<evidence type="ECO:0000256" key="12">
    <source>
        <dbReference type="SAM" id="Coils"/>
    </source>
</evidence>
<evidence type="ECO:0000256" key="11">
    <source>
        <dbReference type="RuleBase" id="RU369038"/>
    </source>
</evidence>
<dbReference type="AlphaFoldDB" id="A0A1J3J6U4"/>
<dbReference type="SMART" id="SM00389">
    <property type="entry name" value="HOX"/>
    <property type="match status" value="1"/>
</dbReference>
<keyword evidence="3 9" id="KW-0238">DNA-binding</keyword>
<keyword evidence="6 9" id="KW-0539">Nucleus</keyword>
<protein>
    <recommendedName>
        <fullName evidence="11">Homeobox-leucine zipper protein</fullName>
    </recommendedName>
    <alternativeName>
        <fullName evidence="11">HD-ZIP protein</fullName>
    </alternativeName>
    <alternativeName>
        <fullName evidence="11">Homeodomain transcription factor</fullName>
    </alternativeName>
</protein>
<dbReference type="InterPro" id="IPR001356">
    <property type="entry name" value="HD"/>
</dbReference>
<feature type="domain" description="Homeobox" evidence="13">
    <location>
        <begin position="26"/>
        <end position="86"/>
    </location>
</feature>
<comment type="similarity">
    <text evidence="7 11">Belongs to the HD-ZIP homeobox family. Class I subfamily.</text>
</comment>
<dbReference type="EMBL" id="GEVM01018350">
    <property type="protein sequence ID" value="JAU87588.1"/>
    <property type="molecule type" value="Transcribed_RNA"/>
</dbReference>
<evidence type="ECO:0000256" key="4">
    <source>
        <dbReference type="ARBA" id="ARBA00023155"/>
    </source>
</evidence>
<evidence type="ECO:0000259" key="13">
    <source>
        <dbReference type="PROSITE" id="PS50071"/>
    </source>
</evidence>
<dbReference type="InterPro" id="IPR003106">
    <property type="entry name" value="Leu_zip_homeo"/>
</dbReference>
<comment type="subcellular location">
    <subcellularLocation>
        <location evidence="1 9 10">Nucleus</location>
    </subcellularLocation>
</comment>
<comment type="function">
    <text evidence="11">Transcription factor.</text>
</comment>
<sequence>MEEGDFYNCCFSEISSGMTMNKKKMKMKSNNQKRFSEEQIKSLEVIFQSETRLEPRKKVQLARELGLQPRQVAIWFQNKRARWKSKQLENEYNILRASYTNLASQFEIMKKEKQALVFELQRLNEEMRKSTEEERHHECCGDQGVALSSSTESDNGKCEPEGRLNQGMVLCNDGVNNNIKTEYFGFEEETNHEMMNIVEKADDSCLTSSDTWGGFSSESFLDQSSSNYPWWDFWS</sequence>
<dbReference type="GO" id="GO:0009737">
    <property type="term" value="P:response to abscisic acid"/>
    <property type="evidence" value="ECO:0007669"/>
    <property type="project" value="UniProtKB-ARBA"/>
</dbReference>
<feature type="DNA-binding region" description="Homeobox" evidence="9">
    <location>
        <begin position="28"/>
        <end position="87"/>
    </location>
</feature>
<evidence type="ECO:0000256" key="6">
    <source>
        <dbReference type="ARBA" id="ARBA00023242"/>
    </source>
</evidence>
<dbReference type="PRINTS" id="PR00031">
    <property type="entry name" value="HTHREPRESSR"/>
</dbReference>
<reference evidence="14" key="1">
    <citation type="submission" date="2016-07" db="EMBL/GenBank/DDBJ databases">
        <title>De novo transcriptome assembly of four accessions of the metal hyperaccumulator plant Noccaea caerulescens.</title>
        <authorList>
            <person name="Blande D."/>
            <person name="Halimaa P."/>
            <person name="Tervahauta A.I."/>
            <person name="Aarts M.G."/>
            <person name="Karenlampi S.O."/>
        </authorList>
    </citation>
    <scope>NUCLEOTIDE SEQUENCE</scope>
</reference>
<dbReference type="GO" id="GO:0000976">
    <property type="term" value="F:transcription cis-regulatory region binding"/>
    <property type="evidence" value="ECO:0007669"/>
    <property type="project" value="UniProtKB-ARBA"/>
</dbReference>
<dbReference type="InterPro" id="IPR045224">
    <property type="entry name" value="HDZip_class_I_plant"/>
</dbReference>
<feature type="coiled-coil region" evidence="12">
    <location>
        <begin position="78"/>
        <end position="133"/>
    </location>
</feature>
<dbReference type="CDD" id="cd00086">
    <property type="entry name" value="homeodomain"/>
    <property type="match status" value="1"/>
</dbReference>
<dbReference type="InterPro" id="IPR009057">
    <property type="entry name" value="Homeodomain-like_sf"/>
</dbReference>
<dbReference type="PROSITE" id="PS50071">
    <property type="entry name" value="HOMEOBOX_2"/>
    <property type="match status" value="1"/>
</dbReference>
<evidence type="ECO:0000256" key="2">
    <source>
        <dbReference type="ARBA" id="ARBA00023015"/>
    </source>
</evidence>
<proteinExistence type="inferred from homology"/>
<evidence type="ECO:0000256" key="7">
    <source>
        <dbReference type="ARBA" id="ARBA00025748"/>
    </source>
</evidence>
<dbReference type="GO" id="GO:0045893">
    <property type="term" value="P:positive regulation of DNA-templated transcription"/>
    <property type="evidence" value="ECO:0007669"/>
    <property type="project" value="TreeGrafter"/>
</dbReference>
<dbReference type="Gene3D" id="1.10.10.60">
    <property type="entry name" value="Homeodomain-like"/>
    <property type="match status" value="1"/>
</dbReference>
<keyword evidence="4 9" id="KW-0371">Homeobox</keyword>
<dbReference type="InterPro" id="IPR000047">
    <property type="entry name" value="HTH_motif"/>
</dbReference>
<evidence type="ECO:0000256" key="3">
    <source>
        <dbReference type="ARBA" id="ARBA00023125"/>
    </source>
</evidence>
<dbReference type="PANTHER" id="PTHR24326">
    <property type="entry name" value="HOMEOBOX-LEUCINE ZIPPER PROTEIN"/>
    <property type="match status" value="1"/>
</dbReference>
<comment type="function">
    <text evidence="8">Probable transcription activator that may act as growth regulators in response to water deficit.</text>
</comment>
<keyword evidence="12" id="KW-0175">Coiled coil</keyword>
<keyword evidence="5 11" id="KW-0804">Transcription</keyword>
<evidence type="ECO:0000256" key="1">
    <source>
        <dbReference type="ARBA" id="ARBA00004123"/>
    </source>
</evidence>
<keyword evidence="2 11" id="KW-0805">Transcription regulation</keyword>
<dbReference type="GO" id="GO:0005634">
    <property type="term" value="C:nucleus"/>
    <property type="evidence" value="ECO:0007669"/>
    <property type="project" value="UniProtKB-SubCell"/>
</dbReference>
<name>A0A1J3J6U4_NOCCA</name>
<dbReference type="FunFam" id="1.10.10.60:FF:000293">
    <property type="entry name" value="Homeobox-leucine zipper protein ATHB-7"/>
    <property type="match status" value="1"/>
</dbReference>
<dbReference type="PROSITE" id="PS00027">
    <property type="entry name" value="HOMEOBOX_1"/>
    <property type="match status" value="1"/>
</dbReference>
<dbReference type="SUPFAM" id="SSF46689">
    <property type="entry name" value="Homeodomain-like"/>
    <property type="match status" value="1"/>
</dbReference>
<evidence type="ECO:0000256" key="10">
    <source>
        <dbReference type="RuleBase" id="RU000682"/>
    </source>
</evidence>
<dbReference type="InterPro" id="IPR017970">
    <property type="entry name" value="Homeobox_CS"/>
</dbReference>
<evidence type="ECO:0000256" key="5">
    <source>
        <dbReference type="ARBA" id="ARBA00023163"/>
    </source>
</evidence>
<evidence type="ECO:0000256" key="8">
    <source>
        <dbReference type="ARBA" id="ARBA00058361"/>
    </source>
</evidence>
<organism evidence="14">
    <name type="scientific">Noccaea caerulescens</name>
    <name type="common">Alpine penny-cress</name>
    <name type="synonym">Thlaspi caerulescens</name>
    <dbReference type="NCBI Taxonomy" id="107243"/>
    <lineage>
        <taxon>Eukaryota</taxon>
        <taxon>Viridiplantae</taxon>
        <taxon>Streptophyta</taxon>
        <taxon>Embryophyta</taxon>
        <taxon>Tracheophyta</taxon>
        <taxon>Spermatophyta</taxon>
        <taxon>Magnoliopsida</taxon>
        <taxon>eudicotyledons</taxon>
        <taxon>Gunneridae</taxon>
        <taxon>Pentapetalae</taxon>
        <taxon>rosids</taxon>
        <taxon>malvids</taxon>
        <taxon>Brassicales</taxon>
        <taxon>Brassicaceae</taxon>
        <taxon>Coluteocarpeae</taxon>
        <taxon>Noccaea</taxon>
    </lineage>
</organism>
<evidence type="ECO:0000256" key="9">
    <source>
        <dbReference type="PROSITE-ProRule" id="PRU00108"/>
    </source>
</evidence>
<evidence type="ECO:0000313" key="14">
    <source>
        <dbReference type="EMBL" id="JAU87588.1"/>
    </source>
</evidence>
<dbReference type="PANTHER" id="PTHR24326:SF564">
    <property type="entry name" value="HOMEOBOX-LEUCINE ZIPPER PROTEIN ATHB-12"/>
    <property type="match status" value="1"/>
</dbReference>